<dbReference type="RefSeq" id="WP_017741730.1">
    <property type="nucleotide sequence ID" value="NZ_KQ976354.1"/>
</dbReference>
<feature type="binding site" evidence="4">
    <location>
        <position position="221"/>
    </location>
    <ligand>
        <name>Fe cation</name>
        <dbReference type="ChEBI" id="CHEBI:24875"/>
        <note>catalytic</note>
    </ligand>
</feature>
<accession>A0A139XC84</accession>
<name>A0A139XC84_9CYAN</name>
<comment type="caution">
    <text evidence="5">The sequence shown here is derived from an EMBL/GenBank/DDBJ whole genome shotgun (WGS) entry which is preliminary data.</text>
</comment>
<evidence type="ECO:0000256" key="2">
    <source>
        <dbReference type="ARBA" id="ARBA00022723"/>
    </source>
</evidence>
<protein>
    <submittedName>
        <fullName evidence="5">Uncharacterized protein</fullName>
    </submittedName>
</protein>
<keyword evidence="2 4" id="KW-0479">Metal-binding</keyword>
<evidence type="ECO:0000313" key="6">
    <source>
        <dbReference type="Proteomes" id="UP000076925"/>
    </source>
</evidence>
<dbReference type="Pfam" id="PF03055">
    <property type="entry name" value="RPE65"/>
    <property type="match status" value="2"/>
</dbReference>
<comment type="cofactor">
    <cofactor evidence="4">
        <name>Fe(2+)</name>
        <dbReference type="ChEBI" id="CHEBI:29033"/>
    </cofactor>
    <text evidence="4">Binds 1 Fe(2+) ion per subunit.</text>
</comment>
<dbReference type="PANTHER" id="PTHR10543">
    <property type="entry name" value="BETA-CAROTENE DIOXYGENASE"/>
    <property type="match status" value="1"/>
</dbReference>
<dbReference type="AlphaFoldDB" id="A0A139XC84"/>
<dbReference type="EMBL" id="ANNX02000020">
    <property type="protein sequence ID" value="KYC42307.1"/>
    <property type="molecule type" value="Genomic_DNA"/>
</dbReference>
<dbReference type="STRING" id="128403.WA1_20245"/>
<feature type="binding site" evidence="4">
    <location>
        <position position="288"/>
    </location>
    <ligand>
        <name>Fe cation</name>
        <dbReference type="ChEBI" id="CHEBI:24875"/>
        <note>catalytic</note>
    </ligand>
</feature>
<comment type="similarity">
    <text evidence="1">Belongs to the carotenoid oxygenase family.</text>
</comment>
<sequence length="518" mass="57031">MQTIEKSTKKPWAKALAQPAKEFPATQLQILSGKIPEGLRGTLYRNGPARLERGGLHVGHWFDGDGAILAVHFTDSGATGLYRYVQTAGYQEEEAKGRLLYGNYGMTAPGPIWNQWLKGFKNAANTNVLALPDKLLALWEGGKPHGLDLQNLETLGEDDLGGLTVGMSYSAHYKRDPQTGEIFNFGITPGLNATLNIYRSERTGKIVQKASHVLEGVPLVHDFVFAGQYLVFCIPPVRLNSLPAIIGLSDYSRSLEWQPNKGTQILVVDRQTLQVVSRGETEPWFQWHFANGYTDASGSVIVDIARYPDFQTNQYLREVATGETHTLAVSTLWRMCLDPISGKVKAITEIMDRHCEFPLVPPQDRGQTSRQTYLTVHRTGVDSRKEIFGAIARFDHKTETLTVADSGENRYCSEAIYAADSQNPEQGWVMTVVYDGNCDKPGTACAKGDKLGTACAKGDKPGTACAKGDKPGTACAKSDRSEVWVYDADRLDEEPVCKLELPSVIPHSFHGTWKPARA</sequence>
<dbReference type="OrthoDB" id="6636843at2"/>
<dbReference type="GO" id="GO:0010436">
    <property type="term" value="F:carotenoid dioxygenase activity"/>
    <property type="evidence" value="ECO:0007669"/>
    <property type="project" value="TreeGrafter"/>
</dbReference>
<dbReference type="GO" id="GO:0046872">
    <property type="term" value="F:metal ion binding"/>
    <property type="evidence" value="ECO:0007669"/>
    <property type="project" value="UniProtKB-KW"/>
</dbReference>
<dbReference type="GO" id="GO:0016121">
    <property type="term" value="P:carotene catabolic process"/>
    <property type="evidence" value="ECO:0007669"/>
    <property type="project" value="TreeGrafter"/>
</dbReference>
<proteinExistence type="inferred from homology"/>
<dbReference type="PANTHER" id="PTHR10543:SF139">
    <property type="entry name" value="DIOXYGENASE"/>
    <property type="match status" value="1"/>
</dbReference>
<evidence type="ECO:0000256" key="3">
    <source>
        <dbReference type="ARBA" id="ARBA00023004"/>
    </source>
</evidence>
<evidence type="ECO:0000313" key="5">
    <source>
        <dbReference type="EMBL" id="KYC42307.1"/>
    </source>
</evidence>
<dbReference type="InterPro" id="IPR004294">
    <property type="entry name" value="Carotenoid_Oase"/>
</dbReference>
<keyword evidence="6" id="KW-1185">Reference proteome</keyword>
<keyword evidence="3 4" id="KW-0408">Iron</keyword>
<evidence type="ECO:0000256" key="1">
    <source>
        <dbReference type="ARBA" id="ARBA00006787"/>
    </source>
</evidence>
<evidence type="ECO:0000256" key="4">
    <source>
        <dbReference type="PIRSR" id="PIRSR604294-1"/>
    </source>
</evidence>
<feature type="binding site" evidence="4">
    <location>
        <position position="172"/>
    </location>
    <ligand>
        <name>Fe cation</name>
        <dbReference type="ChEBI" id="CHEBI:24875"/>
        <note>catalytic</note>
    </ligand>
</feature>
<gene>
    <name evidence="5" type="ORF">WA1_20245</name>
</gene>
<reference evidence="5 6" key="1">
    <citation type="journal article" date="2013" name="Genome Biol. Evol.">
        <title>Genomes of Stigonematalean cyanobacteria (subsection V) and the evolution of oxygenic photosynthesis from prokaryotes to plastids.</title>
        <authorList>
            <person name="Dagan T."/>
            <person name="Roettger M."/>
            <person name="Stucken K."/>
            <person name="Landan G."/>
            <person name="Koch R."/>
            <person name="Major P."/>
            <person name="Gould S.B."/>
            <person name="Goremykin V.V."/>
            <person name="Rippka R."/>
            <person name="Tandeau de Marsac N."/>
            <person name="Gugger M."/>
            <person name="Lockhart P.J."/>
            <person name="Allen J.F."/>
            <person name="Brune I."/>
            <person name="Maus I."/>
            <person name="Puhler A."/>
            <person name="Martin W.F."/>
        </authorList>
    </citation>
    <scope>NUCLEOTIDE SEQUENCE [LARGE SCALE GENOMIC DNA]</scope>
    <source>
        <strain evidence="5 6">PCC 7110</strain>
    </source>
</reference>
<dbReference type="Proteomes" id="UP000076925">
    <property type="component" value="Unassembled WGS sequence"/>
</dbReference>
<organism evidence="5 6">
    <name type="scientific">Scytonema hofmannii PCC 7110</name>
    <dbReference type="NCBI Taxonomy" id="128403"/>
    <lineage>
        <taxon>Bacteria</taxon>
        <taxon>Bacillati</taxon>
        <taxon>Cyanobacteriota</taxon>
        <taxon>Cyanophyceae</taxon>
        <taxon>Nostocales</taxon>
        <taxon>Scytonemataceae</taxon>
        <taxon>Scytonema</taxon>
    </lineage>
</organism>